<keyword evidence="3" id="KW-1185">Reference proteome</keyword>
<name>A0ABD2S622_9SOLN</name>
<dbReference type="EMBL" id="JBJKTR010000016">
    <property type="protein sequence ID" value="KAL3339330.1"/>
    <property type="molecule type" value="Genomic_DNA"/>
</dbReference>
<organism evidence="2 3">
    <name type="scientific">Solanum stoloniferum</name>
    <dbReference type="NCBI Taxonomy" id="62892"/>
    <lineage>
        <taxon>Eukaryota</taxon>
        <taxon>Viridiplantae</taxon>
        <taxon>Streptophyta</taxon>
        <taxon>Embryophyta</taxon>
        <taxon>Tracheophyta</taxon>
        <taxon>Spermatophyta</taxon>
        <taxon>Magnoliopsida</taxon>
        <taxon>eudicotyledons</taxon>
        <taxon>Gunneridae</taxon>
        <taxon>Pentapetalae</taxon>
        <taxon>asterids</taxon>
        <taxon>lamiids</taxon>
        <taxon>Solanales</taxon>
        <taxon>Solanaceae</taxon>
        <taxon>Solanoideae</taxon>
        <taxon>Solaneae</taxon>
        <taxon>Solanum</taxon>
    </lineage>
</organism>
<dbReference type="AlphaFoldDB" id="A0ABD2S622"/>
<dbReference type="Pfam" id="PF05699">
    <property type="entry name" value="Dimer_Tnp_hAT"/>
    <property type="match status" value="1"/>
</dbReference>
<feature type="domain" description="HAT C-terminal dimerisation" evidence="1">
    <location>
        <begin position="7"/>
        <end position="72"/>
    </location>
</feature>
<evidence type="ECO:0000259" key="1">
    <source>
        <dbReference type="Pfam" id="PF05699"/>
    </source>
</evidence>
<proteinExistence type="predicted"/>
<sequence length="148" mass="17714">MDSRKLRSPTDWWMRFGGQTPELTKFAIRVLSLTCNSSGCERNWSTFESIHTKKRNRLEHHRLHAFVYVRYNTRLRERSIKRKMQKIDPVLVDEVDSDDEWITEKEDPLLPEDPSWLDEENLFDVDVVRTVPLTLYENDLYMNLTLVV</sequence>
<dbReference type="PANTHER" id="PTHR32166">
    <property type="entry name" value="OSJNBA0013A04.12 PROTEIN"/>
    <property type="match status" value="1"/>
</dbReference>
<dbReference type="InterPro" id="IPR008906">
    <property type="entry name" value="HATC_C_dom"/>
</dbReference>
<comment type="caution">
    <text evidence="2">The sequence shown here is derived from an EMBL/GenBank/DDBJ whole genome shotgun (WGS) entry which is preliminary data.</text>
</comment>
<evidence type="ECO:0000313" key="3">
    <source>
        <dbReference type="Proteomes" id="UP001627284"/>
    </source>
</evidence>
<evidence type="ECO:0000313" key="2">
    <source>
        <dbReference type="EMBL" id="KAL3339330.1"/>
    </source>
</evidence>
<accession>A0ABD2S622</accession>
<protein>
    <recommendedName>
        <fullName evidence="1">HAT C-terminal dimerisation domain-containing protein</fullName>
    </recommendedName>
</protein>
<gene>
    <name evidence="2" type="ORF">AABB24_028114</name>
</gene>
<dbReference type="InterPro" id="IPR012337">
    <property type="entry name" value="RNaseH-like_sf"/>
</dbReference>
<dbReference type="SUPFAM" id="SSF53098">
    <property type="entry name" value="Ribonuclease H-like"/>
    <property type="match status" value="1"/>
</dbReference>
<reference evidence="2 3" key="1">
    <citation type="submission" date="2024-05" db="EMBL/GenBank/DDBJ databases">
        <title>De novo assembly of an allotetraploid wild potato.</title>
        <authorList>
            <person name="Hosaka A.J."/>
        </authorList>
    </citation>
    <scope>NUCLEOTIDE SEQUENCE [LARGE SCALE GENOMIC DNA]</scope>
    <source>
        <tissue evidence="2">Young leaves</tissue>
    </source>
</reference>
<dbReference type="Proteomes" id="UP001627284">
    <property type="component" value="Unassembled WGS sequence"/>
</dbReference>
<dbReference type="EMBL" id="JBJKTR010000016">
    <property type="protein sequence ID" value="KAL3339331.1"/>
    <property type="molecule type" value="Genomic_DNA"/>
</dbReference>
<dbReference type="PANTHER" id="PTHR32166:SF74">
    <property type="entry name" value="OS05G0256350 PROTEIN"/>
    <property type="match status" value="1"/>
</dbReference>